<proteinExistence type="inferred from homology"/>
<dbReference type="GO" id="GO:0003735">
    <property type="term" value="F:structural constituent of ribosome"/>
    <property type="evidence" value="ECO:0007669"/>
    <property type="project" value="InterPro"/>
</dbReference>
<evidence type="ECO:0000256" key="2">
    <source>
        <dbReference type="ARBA" id="ARBA00022980"/>
    </source>
</evidence>
<evidence type="ECO:0000256" key="4">
    <source>
        <dbReference type="RuleBase" id="RU000665"/>
    </source>
</evidence>
<dbReference type="PROSITE" id="PS01190">
    <property type="entry name" value="RIBOSOMAL_L36E"/>
    <property type="match status" value="1"/>
</dbReference>
<dbReference type="Proteomes" id="UP000013827">
    <property type="component" value="Unassembled WGS sequence"/>
</dbReference>
<comment type="similarity">
    <text evidence="1 4">Belongs to the eukaryotic ribosomal protein eL36 family.</text>
</comment>
<feature type="region of interest" description="Disordered" evidence="5">
    <location>
        <begin position="93"/>
        <end position="114"/>
    </location>
</feature>
<reference evidence="7" key="1">
    <citation type="journal article" date="2013" name="Nature">
        <title>Pan genome of the phytoplankton Emiliania underpins its global distribution.</title>
        <authorList>
            <person name="Read B.A."/>
            <person name="Kegel J."/>
            <person name="Klute M.J."/>
            <person name="Kuo A."/>
            <person name="Lefebvre S.C."/>
            <person name="Maumus F."/>
            <person name="Mayer C."/>
            <person name="Miller J."/>
            <person name="Monier A."/>
            <person name="Salamov A."/>
            <person name="Young J."/>
            <person name="Aguilar M."/>
            <person name="Claverie J.M."/>
            <person name="Frickenhaus S."/>
            <person name="Gonzalez K."/>
            <person name="Herman E.K."/>
            <person name="Lin Y.C."/>
            <person name="Napier J."/>
            <person name="Ogata H."/>
            <person name="Sarno A.F."/>
            <person name="Shmutz J."/>
            <person name="Schroeder D."/>
            <person name="de Vargas C."/>
            <person name="Verret F."/>
            <person name="von Dassow P."/>
            <person name="Valentin K."/>
            <person name="Van de Peer Y."/>
            <person name="Wheeler G."/>
            <person name="Dacks J.B."/>
            <person name="Delwiche C.F."/>
            <person name="Dyhrman S.T."/>
            <person name="Glockner G."/>
            <person name="John U."/>
            <person name="Richards T."/>
            <person name="Worden A.Z."/>
            <person name="Zhang X."/>
            <person name="Grigoriev I.V."/>
            <person name="Allen A.E."/>
            <person name="Bidle K."/>
            <person name="Borodovsky M."/>
            <person name="Bowler C."/>
            <person name="Brownlee C."/>
            <person name="Cock J.M."/>
            <person name="Elias M."/>
            <person name="Gladyshev V.N."/>
            <person name="Groth M."/>
            <person name="Guda C."/>
            <person name="Hadaegh A."/>
            <person name="Iglesias-Rodriguez M.D."/>
            <person name="Jenkins J."/>
            <person name="Jones B.M."/>
            <person name="Lawson T."/>
            <person name="Leese F."/>
            <person name="Lindquist E."/>
            <person name="Lobanov A."/>
            <person name="Lomsadze A."/>
            <person name="Malik S.B."/>
            <person name="Marsh M.E."/>
            <person name="Mackinder L."/>
            <person name="Mock T."/>
            <person name="Mueller-Roeber B."/>
            <person name="Pagarete A."/>
            <person name="Parker M."/>
            <person name="Probert I."/>
            <person name="Quesneville H."/>
            <person name="Raines C."/>
            <person name="Rensing S.A."/>
            <person name="Riano-Pachon D.M."/>
            <person name="Richier S."/>
            <person name="Rokitta S."/>
            <person name="Shiraiwa Y."/>
            <person name="Soanes D.M."/>
            <person name="van der Giezen M."/>
            <person name="Wahlund T.M."/>
            <person name="Williams B."/>
            <person name="Wilson W."/>
            <person name="Wolfe G."/>
            <person name="Wurch L.L."/>
        </authorList>
    </citation>
    <scope>NUCLEOTIDE SEQUENCE</scope>
</reference>
<dbReference type="KEGG" id="ehx:EMIHUDRAFT_442529"/>
<protein>
    <recommendedName>
        <fullName evidence="4">60S ribosomal protein L36</fullName>
    </recommendedName>
</protein>
<dbReference type="FunFam" id="1.10.10.1760:FF:000001">
    <property type="entry name" value="60S ribosomal protein L36"/>
    <property type="match status" value="1"/>
</dbReference>
<dbReference type="GeneID" id="17275679"/>
<name>A0A0D3K3S2_EMIH1</name>
<reference evidence="6" key="2">
    <citation type="submission" date="2024-10" db="UniProtKB">
        <authorList>
            <consortium name="EnsemblProtists"/>
        </authorList>
    </citation>
    <scope>IDENTIFICATION</scope>
</reference>
<sequence>MSTVRLTGFTGHPKGERKTGLAVGMDKGHVLTSRDLKPKPSYRKGKLNKRVAFVREIVREVAGYAPYEKRTMELLKVGKEKRALKVLKNKLGTHKRAKAKREEMSGVLRAQRTK</sequence>
<organism evidence="6 7">
    <name type="scientific">Emiliania huxleyi (strain CCMP1516)</name>
    <dbReference type="NCBI Taxonomy" id="280463"/>
    <lineage>
        <taxon>Eukaryota</taxon>
        <taxon>Haptista</taxon>
        <taxon>Haptophyta</taxon>
        <taxon>Prymnesiophyceae</taxon>
        <taxon>Isochrysidales</taxon>
        <taxon>Noelaerhabdaceae</taxon>
        <taxon>Emiliania</taxon>
    </lineage>
</organism>
<dbReference type="AlphaFoldDB" id="A0A0D3K3S2"/>
<dbReference type="EnsemblProtists" id="EOD30407">
    <property type="protein sequence ID" value="EOD30407"/>
    <property type="gene ID" value="EMIHUDRAFT_442529"/>
</dbReference>
<keyword evidence="2 4" id="KW-0689">Ribosomal protein</keyword>
<evidence type="ECO:0000313" key="6">
    <source>
        <dbReference type="EnsemblProtists" id="EOD30407"/>
    </source>
</evidence>
<evidence type="ECO:0000256" key="5">
    <source>
        <dbReference type="SAM" id="MobiDB-lite"/>
    </source>
</evidence>
<dbReference type="InterPro" id="IPR000509">
    <property type="entry name" value="Ribosomal_eL36"/>
</dbReference>
<dbReference type="GO" id="GO:0005840">
    <property type="term" value="C:ribosome"/>
    <property type="evidence" value="ECO:0007669"/>
    <property type="project" value="UniProtKB-KW"/>
</dbReference>
<dbReference type="InterPro" id="IPR038097">
    <property type="entry name" value="Ribosomal_eL36_sf"/>
</dbReference>
<dbReference type="STRING" id="2903.R1D5U5"/>
<feature type="region of interest" description="Disordered" evidence="5">
    <location>
        <begin position="1"/>
        <end position="20"/>
    </location>
</feature>
<dbReference type="RefSeq" id="XP_005782836.1">
    <property type="nucleotide sequence ID" value="XM_005782779.1"/>
</dbReference>
<accession>A0A0D3K3S2</accession>
<keyword evidence="7" id="KW-1185">Reference proteome</keyword>
<dbReference type="HOGENOM" id="CLU_140672_0_0_1"/>
<evidence type="ECO:0000256" key="1">
    <source>
        <dbReference type="ARBA" id="ARBA00006509"/>
    </source>
</evidence>
<dbReference type="eggNOG" id="KOG3452">
    <property type="taxonomic scope" value="Eukaryota"/>
</dbReference>
<dbReference type="GO" id="GO:0006412">
    <property type="term" value="P:translation"/>
    <property type="evidence" value="ECO:0007669"/>
    <property type="project" value="InterPro"/>
</dbReference>
<keyword evidence="3 4" id="KW-0687">Ribonucleoprotein</keyword>
<dbReference type="PANTHER" id="PTHR10114">
    <property type="entry name" value="60S RIBOSOMAL PROTEIN L36"/>
    <property type="match status" value="1"/>
</dbReference>
<evidence type="ECO:0000313" key="7">
    <source>
        <dbReference type="Proteomes" id="UP000013827"/>
    </source>
</evidence>
<dbReference type="Pfam" id="PF01158">
    <property type="entry name" value="Ribosomal_L36e"/>
    <property type="match status" value="1"/>
</dbReference>
<dbReference type="GO" id="GO:1990904">
    <property type="term" value="C:ribonucleoprotein complex"/>
    <property type="evidence" value="ECO:0007669"/>
    <property type="project" value="UniProtKB-KW"/>
</dbReference>
<dbReference type="PaxDb" id="2903-EOD30407"/>
<dbReference type="Gene3D" id="1.10.10.1760">
    <property type="entry name" value="60S ribosomal protein L36"/>
    <property type="match status" value="1"/>
</dbReference>
<evidence type="ECO:0000256" key="3">
    <source>
        <dbReference type="ARBA" id="ARBA00023274"/>
    </source>
</evidence>